<dbReference type="CDD" id="cd01741">
    <property type="entry name" value="GATase1_1"/>
    <property type="match status" value="1"/>
</dbReference>
<dbReference type="PANTHER" id="PTHR42695">
    <property type="entry name" value="GLUTAMINE AMIDOTRANSFERASE YLR126C-RELATED"/>
    <property type="match status" value="1"/>
</dbReference>
<dbReference type="Proteomes" id="UP001320898">
    <property type="component" value="Unassembled WGS sequence"/>
</dbReference>
<dbReference type="AlphaFoldDB" id="A0AAW5QVS5"/>
<comment type="caution">
    <text evidence="2">The sequence shown here is derived from an EMBL/GenBank/DDBJ whole genome shotgun (WGS) entry which is preliminary data.</text>
</comment>
<gene>
    <name evidence="2" type="ORF">MUB46_00790</name>
</gene>
<keyword evidence="3" id="KW-1185">Reference proteome</keyword>
<sequence>MNILVVESYPNSPLGNVGQALAEVGAKIDTIAAHGGEPLPETPDDHDALIMLGGPQSALDDDDYPFLPALCRLTRAFGDSGRAVLGICLGSQIIARAYNGENVLNRPIEFGYLPVSPLPEAADDPVLSGLTAPTPAFHWHKDTVRLPAGAIRLAESAMTPNQAWKIGAKVYAVQFHFEASRAVVADWSSKSAEYVRDLVPDWEARMPAELETNGAVADVLGLELARRWVKVVGA</sequence>
<protein>
    <submittedName>
        <fullName evidence="2">Type 1 glutamine amidotransferase</fullName>
    </submittedName>
</protein>
<dbReference type="EMBL" id="JALIDZ010000001">
    <property type="protein sequence ID" value="MCT8970385.1"/>
    <property type="molecule type" value="Genomic_DNA"/>
</dbReference>
<name>A0AAW5QVS5_9HYPH</name>
<dbReference type="InterPro" id="IPR017926">
    <property type="entry name" value="GATASE"/>
</dbReference>
<proteinExistence type="predicted"/>
<organism evidence="2 3">
    <name type="scientific">Microbaculum marinisediminis</name>
    <dbReference type="NCBI Taxonomy" id="2931392"/>
    <lineage>
        <taxon>Bacteria</taxon>
        <taxon>Pseudomonadati</taxon>
        <taxon>Pseudomonadota</taxon>
        <taxon>Alphaproteobacteria</taxon>
        <taxon>Hyphomicrobiales</taxon>
        <taxon>Tepidamorphaceae</taxon>
        <taxon>Microbaculum</taxon>
    </lineage>
</organism>
<evidence type="ECO:0000259" key="1">
    <source>
        <dbReference type="Pfam" id="PF00117"/>
    </source>
</evidence>
<keyword evidence="2" id="KW-0315">Glutamine amidotransferase</keyword>
<dbReference type="GO" id="GO:0005829">
    <property type="term" value="C:cytosol"/>
    <property type="evidence" value="ECO:0007669"/>
    <property type="project" value="TreeGrafter"/>
</dbReference>
<evidence type="ECO:0000313" key="2">
    <source>
        <dbReference type="EMBL" id="MCT8970385.1"/>
    </source>
</evidence>
<evidence type="ECO:0000313" key="3">
    <source>
        <dbReference type="Proteomes" id="UP001320898"/>
    </source>
</evidence>
<dbReference type="Gene3D" id="3.40.50.880">
    <property type="match status" value="1"/>
</dbReference>
<dbReference type="InterPro" id="IPR044992">
    <property type="entry name" value="ChyE-like"/>
</dbReference>
<feature type="domain" description="Glutamine amidotransferase" evidence="1">
    <location>
        <begin position="16"/>
        <end position="180"/>
    </location>
</feature>
<dbReference type="Pfam" id="PF00117">
    <property type="entry name" value="GATase"/>
    <property type="match status" value="1"/>
</dbReference>
<dbReference type="InterPro" id="IPR029062">
    <property type="entry name" value="Class_I_gatase-like"/>
</dbReference>
<dbReference type="SUPFAM" id="SSF52317">
    <property type="entry name" value="Class I glutamine amidotransferase-like"/>
    <property type="match status" value="1"/>
</dbReference>
<dbReference type="PROSITE" id="PS51273">
    <property type="entry name" value="GATASE_TYPE_1"/>
    <property type="match status" value="1"/>
</dbReference>
<dbReference type="PANTHER" id="PTHR42695:SF5">
    <property type="entry name" value="GLUTAMINE AMIDOTRANSFERASE YLR126C-RELATED"/>
    <property type="match status" value="1"/>
</dbReference>
<reference evidence="2 3" key="1">
    <citation type="submission" date="2022-04" db="EMBL/GenBank/DDBJ databases">
        <authorList>
            <person name="Ye Y.-Q."/>
            <person name="Du Z.-J."/>
        </authorList>
    </citation>
    <scope>NUCLEOTIDE SEQUENCE [LARGE SCALE GENOMIC DNA]</scope>
    <source>
        <strain evidence="2 3">A6E488</strain>
    </source>
</reference>
<accession>A0AAW5QVS5</accession>
<dbReference type="RefSeq" id="WP_261613953.1">
    <property type="nucleotide sequence ID" value="NZ_JALIDZ010000001.1"/>
</dbReference>